<reference evidence="1 2" key="1">
    <citation type="submission" date="2019-06" db="EMBL/GenBank/DDBJ databases">
        <title>A chromosomal-level reference genome of Carpinus fangiana (Coryloideae, Betulaceae).</title>
        <authorList>
            <person name="Yang X."/>
            <person name="Wang Z."/>
            <person name="Zhang L."/>
            <person name="Hao G."/>
            <person name="Liu J."/>
            <person name="Yang Y."/>
        </authorList>
    </citation>
    <scope>NUCLEOTIDE SEQUENCE [LARGE SCALE GENOMIC DNA]</scope>
    <source>
        <strain evidence="1">Cfa_2016G</strain>
        <tissue evidence="1">Leaf</tissue>
    </source>
</reference>
<gene>
    <name evidence="1" type="ORF">FH972_025584</name>
</gene>
<dbReference type="AlphaFoldDB" id="A0A5N6L1V4"/>
<dbReference type="EMBL" id="VIBQ01000059">
    <property type="protein sequence ID" value="KAB8542121.1"/>
    <property type="molecule type" value="Genomic_DNA"/>
</dbReference>
<accession>A0A5N6L1V4</accession>
<keyword evidence="2" id="KW-1185">Reference proteome</keyword>
<organism evidence="1 2">
    <name type="scientific">Carpinus fangiana</name>
    <dbReference type="NCBI Taxonomy" id="176857"/>
    <lineage>
        <taxon>Eukaryota</taxon>
        <taxon>Viridiplantae</taxon>
        <taxon>Streptophyta</taxon>
        <taxon>Embryophyta</taxon>
        <taxon>Tracheophyta</taxon>
        <taxon>Spermatophyta</taxon>
        <taxon>Magnoliopsida</taxon>
        <taxon>eudicotyledons</taxon>
        <taxon>Gunneridae</taxon>
        <taxon>Pentapetalae</taxon>
        <taxon>rosids</taxon>
        <taxon>fabids</taxon>
        <taxon>Fagales</taxon>
        <taxon>Betulaceae</taxon>
        <taxon>Carpinus</taxon>
    </lineage>
</organism>
<comment type="caution">
    <text evidence="1">The sequence shown here is derived from an EMBL/GenBank/DDBJ whole genome shotgun (WGS) entry which is preliminary data.</text>
</comment>
<evidence type="ECO:0000313" key="2">
    <source>
        <dbReference type="Proteomes" id="UP000327013"/>
    </source>
</evidence>
<evidence type="ECO:0000313" key="1">
    <source>
        <dbReference type="EMBL" id="KAB8542121.1"/>
    </source>
</evidence>
<sequence length="88" mass="10120">MTSYETLLHDALASMARALIYLAARNYFTVGSRAEGWTHDVSASPAEYRVYFVALRPMSLDHETFREEKTEGTYPRHARFRGSNFLDV</sequence>
<name>A0A5N6L1V4_9ROSI</name>
<proteinExistence type="predicted"/>
<dbReference type="Proteomes" id="UP000327013">
    <property type="component" value="Unassembled WGS sequence"/>
</dbReference>
<protein>
    <submittedName>
        <fullName evidence="1">Uncharacterized protein</fullName>
    </submittedName>
</protein>